<dbReference type="InterPro" id="IPR023214">
    <property type="entry name" value="HAD_sf"/>
</dbReference>
<evidence type="ECO:0000313" key="2">
    <source>
        <dbReference type="Proteomes" id="UP000177996"/>
    </source>
</evidence>
<protein>
    <recommendedName>
        <fullName evidence="3">FCP1 homology domain-containing protein</fullName>
    </recommendedName>
</protein>
<dbReference type="Gene3D" id="3.40.50.1000">
    <property type="entry name" value="HAD superfamily/HAD-like"/>
    <property type="match status" value="1"/>
</dbReference>
<organism evidence="1 2">
    <name type="scientific">Candidatus Lloydbacteria bacterium RIFCSPHIGHO2_02_FULL_50_13</name>
    <dbReference type="NCBI Taxonomy" id="1798661"/>
    <lineage>
        <taxon>Bacteria</taxon>
        <taxon>Candidatus Lloydiibacteriota</taxon>
    </lineage>
</organism>
<dbReference type="Proteomes" id="UP000177996">
    <property type="component" value="Unassembled WGS sequence"/>
</dbReference>
<dbReference type="STRING" id="1798661.A3D65_00015"/>
<accession>A0A1G2DAV9</accession>
<reference evidence="1 2" key="1">
    <citation type="journal article" date="2016" name="Nat. Commun.">
        <title>Thousands of microbial genomes shed light on interconnected biogeochemical processes in an aquifer system.</title>
        <authorList>
            <person name="Anantharaman K."/>
            <person name="Brown C.T."/>
            <person name="Hug L.A."/>
            <person name="Sharon I."/>
            <person name="Castelle C.J."/>
            <person name="Probst A.J."/>
            <person name="Thomas B.C."/>
            <person name="Singh A."/>
            <person name="Wilkins M.J."/>
            <person name="Karaoz U."/>
            <person name="Brodie E.L."/>
            <person name="Williams K.H."/>
            <person name="Hubbard S.S."/>
            <person name="Banfield J.F."/>
        </authorList>
    </citation>
    <scope>NUCLEOTIDE SEQUENCE [LARGE SCALE GENOMIC DNA]</scope>
</reference>
<name>A0A1G2DAV9_9BACT</name>
<dbReference type="EMBL" id="MHLL01000014">
    <property type="protein sequence ID" value="OGZ09898.1"/>
    <property type="molecule type" value="Genomic_DNA"/>
</dbReference>
<dbReference type="SUPFAM" id="SSF56784">
    <property type="entry name" value="HAD-like"/>
    <property type="match status" value="1"/>
</dbReference>
<dbReference type="InterPro" id="IPR036412">
    <property type="entry name" value="HAD-like_sf"/>
</dbReference>
<comment type="caution">
    <text evidence="1">The sequence shown here is derived from an EMBL/GenBank/DDBJ whole genome shotgun (WGS) entry which is preliminary data.</text>
</comment>
<dbReference type="AlphaFoldDB" id="A0A1G2DAV9"/>
<evidence type="ECO:0000313" key="1">
    <source>
        <dbReference type="EMBL" id="OGZ09898.1"/>
    </source>
</evidence>
<proteinExistence type="predicted"/>
<sequence length="181" mass="20462">MQKSVLFLDFDKTLFDTEQLREWLGDDIEPRIRVVEEGALELPDLARMLYPDTLSFLTQARGTHHLVLLTATVHPIFQKKKVFDSGIAPYFDDILIVKRTEEDLGKGAAAKLYLLTHENVAGSHVFVDDFPQNISEVKRINPNVRCIEIRRTARMHDAALPPSLLSPDATVTSLAELLKLL</sequence>
<gene>
    <name evidence="1" type="ORF">A3D65_00015</name>
</gene>
<evidence type="ECO:0008006" key="3">
    <source>
        <dbReference type="Google" id="ProtNLM"/>
    </source>
</evidence>